<feature type="compositionally biased region" description="Low complexity" evidence="1">
    <location>
        <begin position="131"/>
        <end position="144"/>
    </location>
</feature>
<reference evidence="2" key="1">
    <citation type="submission" date="2021-10" db="EMBL/GenBank/DDBJ databases">
        <title>Tropical sea cucumber genome reveals ecological adaptation and Cuvierian tubules defense mechanism.</title>
        <authorList>
            <person name="Chen T."/>
        </authorList>
    </citation>
    <scope>NUCLEOTIDE SEQUENCE</scope>
    <source>
        <strain evidence="2">Nanhai2018</strain>
        <tissue evidence="2">Muscle</tissue>
    </source>
</reference>
<comment type="caution">
    <text evidence="2">The sequence shown here is derived from an EMBL/GenBank/DDBJ whole genome shotgun (WGS) entry which is preliminary data.</text>
</comment>
<feature type="compositionally biased region" description="Basic residues" evidence="1">
    <location>
        <begin position="191"/>
        <end position="201"/>
    </location>
</feature>
<dbReference type="PANTHER" id="PTHR23149:SF9">
    <property type="entry name" value="G PATCH DOMAIN-CONTAINING PROTEIN 4"/>
    <property type="match status" value="1"/>
</dbReference>
<feature type="compositionally biased region" description="Basic residues" evidence="1">
    <location>
        <begin position="152"/>
        <end position="162"/>
    </location>
</feature>
<name>A0A9Q1H8D5_HOLLE</name>
<feature type="compositionally biased region" description="Polar residues" evidence="1">
    <location>
        <begin position="110"/>
        <end position="119"/>
    </location>
</feature>
<dbReference type="AlphaFoldDB" id="A0A9Q1H8D5"/>
<dbReference type="Proteomes" id="UP001152320">
    <property type="component" value="Chromosome 9"/>
</dbReference>
<accession>A0A9Q1H8D5</accession>
<organism evidence="2 3">
    <name type="scientific">Holothuria leucospilota</name>
    <name type="common">Black long sea cucumber</name>
    <name type="synonym">Mertensiothuria leucospilota</name>
    <dbReference type="NCBI Taxonomy" id="206669"/>
    <lineage>
        <taxon>Eukaryota</taxon>
        <taxon>Metazoa</taxon>
        <taxon>Echinodermata</taxon>
        <taxon>Eleutherozoa</taxon>
        <taxon>Echinozoa</taxon>
        <taxon>Holothuroidea</taxon>
        <taxon>Aspidochirotacea</taxon>
        <taxon>Aspidochirotida</taxon>
        <taxon>Holothuriidae</taxon>
        <taxon>Holothuria</taxon>
    </lineage>
</organism>
<gene>
    <name evidence="2" type="ORF">HOLleu_20019</name>
</gene>
<feature type="compositionally biased region" description="Low complexity" evidence="1">
    <location>
        <begin position="25"/>
        <end position="34"/>
    </location>
</feature>
<evidence type="ECO:0000313" key="3">
    <source>
        <dbReference type="Proteomes" id="UP001152320"/>
    </source>
</evidence>
<dbReference type="OrthoDB" id="10019757at2759"/>
<feature type="region of interest" description="Disordered" evidence="1">
    <location>
        <begin position="1"/>
        <end position="208"/>
    </location>
</feature>
<dbReference type="GO" id="GO:0005730">
    <property type="term" value="C:nucleolus"/>
    <property type="evidence" value="ECO:0007669"/>
    <property type="project" value="TreeGrafter"/>
</dbReference>
<dbReference type="EMBL" id="JAIZAY010000009">
    <property type="protein sequence ID" value="KAJ8036136.1"/>
    <property type="molecule type" value="Genomic_DNA"/>
</dbReference>
<dbReference type="InterPro" id="IPR050656">
    <property type="entry name" value="PINX1"/>
</dbReference>
<protein>
    <submittedName>
        <fullName evidence="2">G patch domain-containing protein 4</fullName>
    </submittedName>
</protein>
<proteinExistence type="predicted"/>
<evidence type="ECO:0000313" key="2">
    <source>
        <dbReference type="EMBL" id="KAJ8036136.1"/>
    </source>
</evidence>
<keyword evidence="3" id="KW-1185">Reference proteome</keyword>
<sequence>MRQKEDDPDLISTKRWKHKKKKKQNQGSSSGSSQLTYGIFTKTSVLTADGEKREQPEEASSSDEEDDQLLHRTEDDEALFKACEGRTAHKGARHGLTASGKLQRLEAQENGLTLTNGSFSPKPKERKRKQVGVVENDNSVVTVVDEGDEKPRKKKKKKKQSHKTQDGLIDEEDPYMLGTAVDNYGKELSNSKKKKKKKKKHRIDENIC</sequence>
<evidence type="ECO:0000256" key="1">
    <source>
        <dbReference type="SAM" id="MobiDB-lite"/>
    </source>
</evidence>
<dbReference type="PANTHER" id="PTHR23149">
    <property type="entry name" value="G PATCH DOMAIN CONTAINING PROTEIN"/>
    <property type="match status" value="1"/>
</dbReference>
<feature type="compositionally biased region" description="Basic residues" evidence="1">
    <location>
        <begin position="14"/>
        <end position="24"/>
    </location>
</feature>